<dbReference type="Proteomes" id="UP000228947">
    <property type="component" value="Unassembled WGS sequence"/>
</dbReference>
<accession>A0A2M8PYW3</accession>
<dbReference type="Proteomes" id="UP000229681">
    <property type="component" value="Unassembled WGS sequence"/>
</dbReference>
<dbReference type="AlphaFoldDB" id="A0A2M8PYW3"/>
<comment type="caution">
    <text evidence="2">The sequence shown here is derived from an EMBL/GenBank/DDBJ whole genome shotgun (WGS) entry which is preliminary data.</text>
</comment>
<accession>A0A2M8PHJ4</accession>
<reference evidence="3 4" key="1">
    <citation type="submission" date="2017-11" db="EMBL/GenBank/DDBJ databases">
        <title>Evolution of Phototrophy in the Chloroflexi Phylum Driven by Horizontal Gene Transfer.</title>
        <authorList>
            <person name="Ward L.M."/>
            <person name="Hemp J."/>
            <person name="Shih P.M."/>
            <person name="Mcglynn S.E."/>
            <person name="Fischer W."/>
        </authorList>
    </citation>
    <scope>NUCLEOTIDE SEQUENCE [LARGE SCALE GENOMIC DNA]</scope>
    <source>
        <strain evidence="2">CP1_1M</strain>
        <strain evidence="1">JP3_13</strain>
    </source>
</reference>
<protein>
    <recommendedName>
        <fullName evidence="5">TFIIB-type domain-containing protein</fullName>
    </recommendedName>
</protein>
<gene>
    <name evidence="1" type="ORF">CUN49_02395</name>
    <name evidence="2" type="ORF">CUN50_03050</name>
</gene>
<evidence type="ECO:0000313" key="2">
    <source>
        <dbReference type="EMBL" id="PJF42730.1"/>
    </source>
</evidence>
<name>A0A2M8PYW3_9CHLR</name>
<evidence type="ECO:0000313" key="1">
    <source>
        <dbReference type="EMBL" id="PJF37019.1"/>
    </source>
</evidence>
<sequence length="490" mass="55230">MANFTCPVCGQRLTLDFATGKVYCRHCAYVRPDEISQLEAKRQEIEARPLSAHLPLTYKGEILPRALAAFRTGRELFNQGNMEGALEAFLRACEYQRDFVDAHLWVAKSSPNPAVQREHLEIVLAYEPVHTEAIHLLKKLDQGLPISESVYAEAQPQEARAESVQGHAKALLCRICGGTLSLNERLGLVECSFCGFVEAERERRTDSANLLILSLLERKTQPHRWKVGTRIMICQQCGAEHTLLANKLSVQCRFCGATSVMISDVLRSFVQPDFILPFRHTPEAVRAMIDRALQRPGQRLANLFNTNQIAHMAIEGAYVPFWLFDAFVKVSQTHIVQGVPIGESQTWQDMVGNVAIPAVQAPPMHSLIQLAPFDMQRAVNYAPKWLAEYPAELYTLDLDKASLEARSLVTAQMRRKYPYEVTDQARNQHGMQVSRVKRTTTQITNMIFSLALLPVWIAQLTEVDGDMRLAFINDQSGKVVFGETRRKATR</sequence>
<dbReference type="EMBL" id="PGTM01000018">
    <property type="protein sequence ID" value="PJF37019.1"/>
    <property type="molecule type" value="Genomic_DNA"/>
</dbReference>
<proteinExistence type="predicted"/>
<evidence type="ECO:0000313" key="4">
    <source>
        <dbReference type="Proteomes" id="UP000229681"/>
    </source>
</evidence>
<evidence type="ECO:0008006" key="5">
    <source>
        <dbReference type="Google" id="ProtNLM"/>
    </source>
</evidence>
<evidence type="ECO:0000313" key="3">
    <source>
        <dbReference type="Proteomes" id="UP000228947"/>
    </source>
</evidence>
<organism evidence="2 3">
    <name type="scientific">Candidatus Thermofonsia Clade 1 bacterium</name>
    <dbReference type="NCBI Taxonomy" id="2364210"/>
    <lineage>
        <taxon>Bacteria</taxon>
        <taxon>Bacillati</taxon>
        <taxon>Chloroflexota</taxon>
        <taxon>Candidatus Thermofontia</taxon>
        <taxon>Candidatus Thermofonsia Clade 1</taxon>
    </lineage>
</organism>
<dbReference type="EMBL" id="PGTL01000010">
    <property type="protein sequence ID" value="PJF42730.1"/>
    <property type="molecule type" value="Genomic_DNA"/>
</dbReference>